<dbReference type="AlphaFoldDB" id="A0A1H2BWU7"/>
<sequence>MTAPGNGILYFILTLCIVVSSGYAVGRIHQWHRHGLERDEAYRTGYDQASRSIIGMMAERRATSVPAPIVNPPHVRRTVFNQRTLYPDHEQDRRLEDIQFRTSR</sequence>
<feature type="transmembrane region" description="Helical" evidence="1">
    <location>
        <begin position="6"/>
        <end position="26"/>
    </location>
</feature>
<dbReference type="OrthoDB" id="3296131at2"/>
<evidence type="ECO:0000256" key="1">
    <source>
        <dbReference type="SAM" id="Phobius"/>
    </source>
</evidence>
<name>A0A1H2BWU7_9ACTN</name>
<evidence type="ECO:0000313" key="2">
    <source>
        <dbReference type="EMBL" id="SDT62537.1"/>
    </source>
</evidence>
<reference evidence="2 3" key="1">
    <citation type="submission" date="2016-10" db="EMBL/GenBank/DDBJ databases">
        <authorList>
            <person name="de Groot N.N."/>
        </authorList>
    </citation>
    <scope>NUCLEOTIDE SEQUENCE [LARGE SCALE GENOMIC DNA]</scope>
    <source>
        <strain evidence="2 3">DSM 43941</strain>
    </source>
</reference>
<protein>
    <submittedName>
        <fullName evidence="2">Uncharacterized protein</fullName>
    </submittedName>
</protein>
<dbReference type="STRING" id="113562.SAMN04489716_4964"/>
<keyword evidence="1" id="KW-0472">Membrane</keyword>
<gene>
    <name evidence="2" type="ORF">SAMN04489716_4964</name>
</gene>
<proteinExistence type="predicted"/>
<dbReference type="RefSeq" id="WP_092546815.1">
    <property type="nucleotide sequence ID" value="NZ_BOMJ01000008.1"/>
</dbReference>
<dbReference type="EMBL" id="LT629758">
    <property type="protein sequence ID" value="SDT62537.1"/>
    <property type="molecule type" value="Genomic_DNA"/>
</dbReference>
<keyword evidence="3" id="KW-1185">Reference proteome</keyword>
<evidence type="ECO:0000313" key="3">
    <source>
        <dbReference type="Proteomes" id="UP000198688"/>
    </source>
</evidence>
<organism evidence="2 3">
    <name type="scientific">Actinoplanes derwentensis</name>
    <dbReference type="NCBI Taxonomy" id="113562"/>
    <lineage>
        <taxon>Bacteria</taxon>
        <taxon>Bacillati</taxon>
        <taxon>Actinomycetota</taxon>
        <taxon>Actinomycetes</taxon>
        <taxon>Micromonosporales</taxon>
        <taxon>Micromonosporaceae</taxon>
        <taxon>Actinoplanes</taxon>
    </lineage>
</organism>
<keyword evidence="1" id="KW-0812">Transmembrane</keyword>
<keyword evidence="1" id="KW-1133">Transmembrane helix</keyword>
<dbReference type="Proteomes" id="UP000198688">
    <property type="component" value="Chromosome I"/>
</dbReference>
<accession>A0A1H2BWU7</accession>